<dbReference type="HOGENOM" id="CLU_164594_1_1_9"/>
<reference evidence="1 2" key="1">
    <citation type="journal article" date="2014" name="Genome Announc.">
        <title>Complete Genome Sequence of Amino Acid-Utilizing Eubacterium acidaminophilum al-2 (DSM 3953).</title>
        <authorList>
            <person name="Poehlein A."/>
            <person name="Andreesen J.R."/>
            <person name="Daniel R."/>
        </authorList>
    </citation>
    <scope>NUCLEOTIDE SEQUENCE [LARGE SCALE GENOMIC DNA]</scope>
    <source>
        <strain evidence="1 2">DSM 3953</strain>
    </source>
</reference>
<dbReference type="PATRIC" id="fig|1286171.3.peg.481"/>
<dbReference type="STRING" id="1286171.EAL2_c05390"/>
<protein>
    <submittedName>
        <fullName evidence="1">Uncharacterized protein</fullName>
    </submittedName>
</protein>
<keyword evidence="2" id="KW-1185">Reference proteome</keyword>
<evidence type="ECO:0000313" key="1">
    <source>
        <dbReference type="EMBL" id="AHM55841.1"/>
    </source>
</evidence>
<dbReference type="Proteomes" id="UP000019591">
    <property type="component" value="Chromosome"/>
</dbReference>
<evidence type="ECO:0000313" key="2">
    <source>
        <dbReference type="Proteomes" id="UP000019591"/>
    </source>
</evidence>
<dbReference type="AlphaFoldDB" id="W8U4F4"/>
<dbReference type="eggNOG" id="ENOG5031NGD">
    <property type="taxonomic scope" value="Bacteria"/>
</dbReference>
<proteinExistence type="predicted"/>
<dbReference type="KEGG" id="eac:EAL2_c05390"/>
<accession>W8U4F4</accession>
<organism evidence="1 2">
    <name type="scientific">Peptoclostridium acidaminophilum DSM 3953</name>
    <dbReference type="NCBI Taxonomy" id="1286171"/>
    <lineage>
        <taxon>Bacteria</taxon>
        <taxon>Bacillati</taxon>
        <taxon>Bacillota</taxon>
        <taxon>Clostridia</taxon>
        <taxon>Peptostreptococcales</taxon>
        <taxon>Peptoclostridiaceae</taxon>
        <taxon>Peptoclostridium</taxon>
    </lineage>
</organism>
<name>W8U4F4_PEPAC</name>
<dbReference type="EMBL" id="CP007452">
    <property type="protein sequence ID" value="AHM55841.1"/>
    <property type="molecule type" value="Genomic_DNA"/>
</dbReference>
<sequence>MKPLGVPVGFQKYSGQESTYITFHEYLQTGEEFEEDEEAFTGHYLQVDIWSKTDYTTLGGNVKTLLISAGLKRLDEADFYEPDTGLYHKGLKFYFLESKEV</sequence>
<gene>
    <name evidence="1" type="ORF">EAL2_c05390</name>
</gene>